<evidence type="ECO:0000313" key="1">
    <source>
        <dbReference type="EMBL" id="QHU07972.1"/>
    </source>
</evidence>
<dbReference type="AlphaFoldDB" id="A0A6C0JQC3"/>
<sequence length="407" mass="46638">MSYRFVEVNYNDVMFTNGENEFHMVRPTENIPLVLELETDGKGARIRIKDPKKIYSVLEDLQLYSDIEYNYNNVWNIILMLDGTYRMCIGDLCIAFKDKDVPELQKMFKHVQGWLDDMLKDDPTFKILDATGTYIKEMQEYDISIIADTIVQQLGMEDNFTVLPYPGSLPLKPSSTEKEIRSFTFYGSKTKLVTAWNLSKLPKTRYYIGIYSIEAGGMHYLVFVLDSTEKQAWLFDSLSTDAVYAGTGADDLIEALFPGYFIDGVQICSGCSKFEPLYSDPFLLHREYVDQNIFCHTWCLWFIFQVINGVKEGIPVSSTITAINNACGTPRENLIRIKEFAAWLSKNILEVDLPKEFGTIYNPPHVIEQGSARDVYELLNNIESTPRFVVSTKVSKTGRSRVSKRIK</sequence>
<reference evidence="1" key="1">
    <citation type="journal article" date="2020" name="Nature">
        <title>Giant virus diversity and host interactions through global metagenomics.</title>
        <authorList>
            <person name="Schulz F."/>
            <person name="Roux S."/>
            <person name="Paez-Espino D."/>
            <person name="Jungbluth S."/>
            <person name="Walsh D.A."/>
            <person name="Denef V.J."/>
            <person name="McMahon K.D."/>
            <person name="Konstantinidis K.T."/>
            <person name="Eloe-Fadrosh E.A."/>
            <person name="Kyrpides N.C."/>
            <person name="Woyke T."/>
        </authorList>
    </citation>
    <scope>NUCLEOTIDE SEQUENCE</scope>
    <source>
        <strain evidence="1">GVMAG-S-1062768-28</strain>
    </source>
</reference>
<protein>
    <submittedName>
        <fullName evidence="1">Uncharacterized protein</fullName>
    </submittedName>
</protein>
<dbReference type="EMBL" id="MN740694">
    <property type="protein sequence ID" value="QHU07972.1"/>
    <property type="molecule type" value="Genomic_DNA"/>
</dbReference>
<accession>A0A6C0JQC3</accession>
<proteinExistence type="predicted"/>
<name>A0A6C0JQC3_9ZZZZ</name>
<organism evidence="1">
    <name type="scientific">viral metagenome</name>
    <dbReference type="NCBI Taxonomy" id="1070528"/>
    <lineage>
        <taxon>unclassified sequences</taxon>
        <taxon>metagenomes</taxon>
        <taxon>organismal metagenomes</taxon>
    </lineage>
</organism>